<evidence type="ECO:0000313" key="3">
    <source>
        <dbReference type="Proteomes" id="UP000268329"/>
    </source>
</evidence>
<dbReference type="OrthoDB" id="3853028at2"/>
<evidence type="ECO:0000313" key="2">
    <source>
        <dbReference type="EMBL" id="AYN43818.1"/>
    </source>
</evidence>
<dbReference type="AlphaFoldDB" id="A0A3G2JN00"/>
<dbReference type="InterPro" id="IPR000644">
    <property type="entry name" value="CBS_dom"/>
</dbReference>
<dbReference type="Pfam" id="PF00571">
    <property type="entry name" value="CBS"/>
    <property type="match status" value="1"/>
</dbReference>
<dbReference type="SUPFAM" id="SSF54631">
    <property type="entry name" value="CBS-domain pair"/>
    <property type="match status" value="1"/>
</dbReference>
<dbReference type="InterPro" id="IPR046342">
    <property type="entry name" value="CBS_dom_sf"/>
</dbReference>
<organism evidence="2 3">
    <name type="scientific">Streptomyces dangxiongensis</name>
    <dbReference type="NCBI Taxonomy" id="1442032"/>
    <lineage>
        <taxon>Bacteria</taxon>
        <taxon>Bacillati</taxon>
        <taxon>Actinomycetota</taxon>
        <taxon>Actinomycetes</taxon>
        <taxon>Kitasatosporales</taxon>
        <taxon>Streptomycetaceae</taxon>
        <taxon>Streptomyces</taxon>
    </lineage>
</organism>
<dbReference type="Gene3D" id="3.10.580.10">
    <property type="entry name" value="CBS-domain"/>
    <property type="match status" value="1"/>
</dbReference>
<gene>
    <name evidence="2" type="ORF">D9753_22380</name>
</gene>
<evidence type="ECO:0000259" key="1">
    <source>
        <dbReference type="Pfam" id="PF00571"/>
    </source>
</evidence>
<accession>A0A3G2JN00</accession>
<dbReference type="Proteomes" id="UP000268329">
    <property type="component" value="Chromosome"/>
</dbReference>
<reference evidence="2 3" key="1">
    <citation type="submission" date="2018-10" db="EMBL/GenBank/DDBJ databases">
        <title>The genome of Streptomyces dangxiongensis Z022.</title>
        <authorList>
            <person name="Zhang B."/>
        </authorList>
    </citation>
    <scope>NUCLEOTIDE SEQUENCE [LARGE SCALE GENOMIC DNA]</scope>
    <source>
        <strain evidence="2 3">Z022</strain>
    </source>
</reference>
<sequence length="87" mass="8998">MADATGSPGPKAWGDMTVEVAMSVMAGARIGYLPVCDEDDLCTGLVTQAQLTVVRDSATYTDRLRLRDLTGPCPTASAGTVDTGYAA</sequence>
<name>A0A3G2JN00_9ACTN</name>
<keyword evidence="3" id="KW-1185">Reference proteome</keyword>
<dbReference type="EMBL" id="CP033073">
    <property type="protein sequence ID" value="AYN43818.1"/>
    <property type="molecule type" value="Genomic_DNA"/>
</dbReference>
<feature type="domain" description="CBS" evidence="1">
    <location>
        <begin position="13"/>
        <end position="50"/>
    </location>
</feature>
<protein>
    <submittedName>
        <fullName evidence="2">CBS domain-containing protein</fullName>
    </submittedName>
</protein>
<proteinExistence type="predicted"/>
<dbReference type="KEGG" id="sdd:D9753_22380"/>